<dbReference type="InterPro" id="IPR001387">
    <property type="entry name" value="Cro/C1-type_HTH"/>
</dbReference>
<evidence type="ECO:0000313" key="3">
    <source>
        <dbReference type="Proteomes" id="UP001198612"/>
    </source>
</evidence>
<protein>
    <submittedName>
        <fullName evidence="2">Helix-turn-helix domain-containing protein</fullName>
    </submittedName>
</protein>
<evidence type="ECO:0000313" key="2">
    <source>
        <dbReference type="EMBL" id="MCC2228754.1"/>
    </source>
</evidence>
<feature type="domain" description="HTH cro/C1-type" evidence="1">
    <location>
        <begin position="7"/>
        <end position="59"/>
    </location>
</feature>
<dbReference type="Pfam" id="PF13443">
    <property type="entry name" value="HTH_26"/>
    <property type="match status" value="1"/>
</dbReference>
<gene>
    <name evidence="2" type="ORF">LKD40_13225</name>
</gene>
<sequence>MPIYTNIKKTCKQKGISVTKLEADLGFARSTIYKWDTHQPGIGKLKKVSDYLGVTMEYLLSDQKESA</sequence>
<dbReference type="EMBL" id="JAJEQQ010000023">
    <property type="protein sequence ID" value="MCC2228754.1"/>
    <property type="molecule type" value="Genomic_DNA"/>
</dbReference>
<dbReference type="Proteomes" id="UP001198612">
    <property type="component" value="Unassembled WGS sequence"/>
</dbReference>
<organism evidence="2 3">
    <name type="scientific">Blautia fusiformis</name>
    <dbReference type="NCBI Taxonomy" id="2881264"/>
    <lineage>
        <taxon>Bacteria</taxon>
        <taxon>Bacillati</taxon>
        <taxon>Bacillota</taxon>
        <taxon>Clostridia</taxon>
        <taxon>Lachnospirales</taxon>
        <taxon>Lachnospiraceae</taxon>
        <taxon>Blautia</taxon>
    </lineage>
</organism>
<evidence type="ECO:0000259" key="1">
    <source>
        <dbReference type="PROSITE" id="PS50943"/>
    </source>
</evidence>
<dbReference type="Gene3D" id="1.10.260.40">
    <property type="entry name" value="lambda repressor-like DNA-binding domains"/>
    <property type="match status" value="1"/>
</dbReference>
<keyword evidence="3" id="KW-1185">Reference proteome</keyword>
<accession>A0AAW4WAQ1</accession>
<dbReference type="AlphaFoldDB" id="A0AAW4WAQ1"/>
<proteinExistence type="predicted"/>
<dbReference type="SUPFAM" id="SSF47413">
    <property type="entry name" value="lambda repressor-like DNA-binding domains"/>
    <property type="match status" value="1"/>
</dbReference>
<reference evidence="2 3" key="1">
    <citation type="submission" date="2021-10" db="EMBL/GenBank/DDBJ databases">
        <title>Anaerobic single-cell dispensing facilitates the cultivation of human gut bacteria.</title>
        <authorList>
            <person name="Afrizal A."/>
        </authorList>
    </citation>
    <scope>NUCLEOTIDE SEQUENCE [LARGE SCALE GENOMIC DNA]</scope>
    <source>
        <strain evidence="2 3">CLA-AA-H217</strain>
    </source>
</reference>
<comment type="caution">
    <text evidence="2">The sequence shown here is derived from an EMBL/GenBank/DDBJ whole genome shotgun (WGS) entry which is preliminary data.</text>
</comment>
<dbReference type="PROSITE" id="PS50943">
    <property type="entry name" value="HTH_CROC1"/>
    <property type="match status" value="1"/>
</dbReference>
<dbReference type="RefSeq" id="WP_227589016.1">
    <property type="nucleotide sequence ID" value="NZ_JAJEQQ010000023.1"/>
</dbReference>
<dbReference type="GO" id="GO:0003677">
    <property type="term" value="F:DNA binding"/>
    <property type="evidence" value="ECO:0007669"/>
    <property type="project" value="InterPro"/>
</dbReference>
<dbReference type="SMART" id="SM00530">
    <property type="entry name" value="HTH_XRE"/>
    <property type="match status" value="1"/>
</dbReference>
<name>A0AAW4WAQ1_9FIRM</name>
<dbReference type="CDD" id="cd00093">
    <property type="entry name" value="HTH_XRE"/>
    <property type="match status" value="1"/>
</dbReference>
<dbReference type="InterPro" id="IPR010982">
    <property type="entry name" value="Lambda_DNA-bd_dom_sf"/>
</dbReference>